<evidence type="ECO:0000313" key="1">
    <source>
        <dbReference type="EMBL" id="CAG6557875.1"/>
    </source>
</evidence>
<dbReference type="EMBL" id="HBUE01258738">
    <property type="protein sequence ID" value="CAG6557875.1"/>
    <property type="molecule type" value="Transcribed_RNA"/>
</dbReference>
<protein>
    <submittedName>
        <fullName evidence="1">(northern house mosquito) hypothetical protein</fullName>
    </submittedName>
</protein>
<proteinExistence type="predicted"/>
<dbReference type="EMBL" id="HBUE01153694">
    <property type="protein sequence ID" value="CAG6506557.1"/>
    <property type="molecule type" value="Transcribed_RNA"/>
</dbReference>
<dbReference type="AlphaFoldDB" id="A0A8D8NAR7"/>
<sequence length="118" mass="12422">MSCSIIETPLVDATEVFDSSSLIEPFLPVGEPLGTGEFEMERLRSLRMSKSDRLASALLVSFSSSSTIVGGATLTLSRDLVDALGVLTAVTEPSSEVTLLRRVMRRVAAGAVCGSATE</sequence>
<dbReference type="EMBL" id="HBUE01153696">
    <property type="protein sequence ID" value="CAG6506558.1"/>
    <property type="molecule type" value="Transcribed_RNA"/>
</dbReference>
<dbReference type="EMBL" id="HBUE01258737">
    <property type="protein sequence ID" value="CAG6557874.1"/>
    <property type="molecule type" value="Transcribed_RNA"/>
</dbReference>
<dbReference type="EMBL" id="HBUE01153697">
    <property type="protein sequence ID" value="CAG6506559.1"/>
    <property type="molecule type" value="Transcribed_RNA"/>
</dbReference>
<name>A0A8D8NAR7_CULPI</name>
<dbReference type="EMBL" id="HBUE01258735">
    <property type="protein sequence ID" value="CAG6557873.1"/>
    <property type="molecule type" value="Transcribed_RNA"/>
</dbReference>
<accession>A0A8D8NAR7</accession>
<reference evidence="1" key="1">
    <citation type="submission" date="2021-05" db="EMBL/GenBank/DDBJ databases">
        <authorList>
            <person name="Alioto T."/>
            <person name="Alioto T."/>
            <person name="Gomez Garrido J."/>
        </authorList>
    </citation>
    <scope>NUCLEOTIDE SEQUENCE</scope>
</reference>
<organism evidence="1">
    <name type="scientific">Culex pipiens</name>
    <name type="common">House mosquito</name>
    <dbReference type="NCBI Taxonomy" id="7175"/>
    <lineage>
        <taxon>Eukaryota</taxon>
        <taxon>Metazoa</taxon>
        <taxon>Ecdysozoa</taxon>
        <taxon>Arthropoda</taxon>
        <taxon>Hexapoda</taxon>
        <taxon>Insecta</taxon>
        <taxon>Pterygota</taxon>
        <taxon>Neoptera</taxon>
        <taxon>Endopterygota</taxon>
        <taxon>Diptera</taxon>
        <taxon>Nematocera</taxon>
        <taxon>Culicoidea</taxon>
        <taxon>Culicidae</taxon>
        <taxon>Culicinae</taxon>
        <taxon>Culicini</taxon>
        <taxon>Culex</taxon>
        <taxon>Culex</taxon>
    </lineage>
</organism>